<dbReference type="SUPFAM" id="SSF48008">
    <property type="entry name" value="GntR ligand-binding domain-like"/>
    <property type="match status" value="1"/>
</dbReference>
<dbReference type="SMART" id="SM00345">
    <property type="entry name" value="HTH_GNTR"/>
    <property type="match status" value="1"/>
</dbReference>
<dbReference type="Gene3D" id="1.20.120.530">
    <property type="entry name" value="GntR ligand-binding domain-like"/>
    <property type="match status" value="1"/>
</dbReference>
<keyword evidence="2 5" id="KW-0238">DNA-binding</keyword>
<dbReference type="SMART" id="SM00895">
    <property type="entry name" value="FCD"/>
    <property type="match status" value="1"/>
</dbReference>
<dbReference type="EMBL" id="JACHMH010000001">
    <property type="protein sequence ID" value="MBB4677608.1"/>
    <property type="molecule type" value="Genomic_DNA"/>
</dbReference>
<dbReference type="InterPro" id="IPR011711">
    <property type="entry name" value="GntR_C"/>
</dbReference>
<evidence type="ECO:0000313" key="5">
    <source>
        <dbReference type="EMBL" id="MBB4677608.1"/>
    </source>
</evidence>
<dbReference type="InterPro" id="IPR036390">
    <property type="entry name" value="WH_DNA-bd_sf"/>
</dbReference>
<name>A0A7W7CAL8_9PSEU</name>
<dbReference type="Proteomes" id="UP000533598">
    <property type="component" value="Unassembled WGS sequence"/>
</dbReference>
<dbReference type="PANTHER" id="PTHR43537">
    <property type="entry name" value="TRANSCRIPTIONAL REGULATOR, GNTR FAMILY"/>
    <property type="match status" value="1"/>
</dbReference>
<reference evidence="5 6" key="1">
    <citation type="submission" date="2020-08" db="EMBL/GenBank/DDBJ databases">
        <title>Sequencing the genomes of 1000 actinobacteria strains.</title>
        <authorList>
            <person name="Klenk H.-P."/>
        </authorList>
    </citation>
    <scope>NUCLEOTIDE SEQUENCE [LARGE SCALE GENOMIC DNA]</scope>
    <source>
        <strain evidence="5 6">DSM 44230</strain>
    </source>
</reference>
<dbReference type="InterPro" id="IPR036388">
    <property type="entry name" value="WH-like_DNA-bd_sf"/>
</dbReference>
<dbReference type="InterPro" id="IPR000524">
    <property type="entry name" value="Tscrpt_reg_HTH_GntR"/>
</dbReference>
<dbReference type="InterPro" id="IPR008920">
    <property type="entry name" value="TF_FadR/GntR_C"/>
</dbReference>
<feature type="domain" description="HTH gntR-type" evidence="4">
    <location>
        <begin position="23"/>
        <end position="90"/>
    </location>
</feature>
<keyword evidence="6" id="KW-1185">Reference proteome</keyword>
<keyword evidence="1" id="KW-0805">Transcription regulation</keyword>
<dbReference type="CDD" id="cd07377">
    <property type="entry name" value="WHTH_GntR"/>
    <property type="match status" value="1"/>
</dbReference>
<dbReference type="PANTHER" id="PTHR43537:SF5">
    <property type="entry name" value="UXU OPERON TRANSCRIPTIONAL REGULATOR"/>
    <property type="match status" value="1"/>
</dbReference>
<dbReference type="Gene3D" id="1.10.10.10">
    <property type="entry name" value="Winged helix-like DNA-binding domain superfamily/Winged helix DNA-binding domain"/>
    <property type="match status" value="1"/>
</dbReference>
<protein>
    <submittedName>
        <fullName evidence="5">DNA-binding GntR family transcriptional regulator</fullName>
    </submittedName>
</protein>
<comment type="caution">
    <text evidence="5">The sequence shown here is derived from an EMBL/GenBank/DDBJ whole genome shotgun (WGS) entry which is preliminary data.</text>
</comment>
<sequence length="235" mass="25654">MPRPRNDTPTAKVTELPGLSAPTPLGNQLYRLLEEAILDGTLAPGQRLDPEELAAHFGVSRIPIRETLRALDAAGWIELRPRDGAFVRTWSTQEVVDLFEARTVLEGEISAKAALRRTEPQLARLTELVELGREALDCEEPERLPTINEHFHAAIAACAHNEVLAGIRAGLAKRVRFYFAAVAPARGADSIAEHQALVTAIRNRDAGLAAELARQHVRRTRAALGEHLTEASPAP</sequence>
<evidence type="ECO:0000256" key="2">
    <source>
        <dbReference type="ARBA" id="ARBA00023125"/>
    </source>
</evidence>
<dbReference type="Pfam" id="PF00392">
    <property type="entry name" value="GntR"/>
    <property type="match status" value="1"/>
</dbReference>
<organism evidence="5 6">
    <name type="scientific">Crossiella cryophila</name>
    <dbReference type="NCBI Taxonomy" id="43355"/>
    <lineage>
        <taxon>Bacteria</taxon>
        <taxon>Bacillati</taxon>
        <taxon>Actinomycetota</taxon>
        <taxon>Actinomycetes</taxon>
        <taxon>Pseudonocardiales</taxon>
        <taxon>Pseudonocardiaceae</taxon>
        <taxon>Crossiella</taxon>
    </lineage>
</organism>
<evidence type="ECO:0000256" key="3">
    <source>
        <dbReference type="ARBA" id="ARBA00023163"/>
    </source>
</evidence>
<accession>A0A7W7CAL8</accession>
<dbReference type="GO" id="GO:0003700">
    <property type="term" value="F:DNA-binding transcription factor activity"/>
    <property type="evidence" value="ECO:0007669"/>
    <property type="project" value="InterPro"/>
</dbReference>
<evidence type="ECO:0000313" key="6">
    <source>
        <dbReference type="Proteomes" id="UP000533598"/>
    </source>
</evidence>
<dbReference type="GO" id="GO:0003677">
    <property type="term" value="F:DNA binding"/>
    <property type="evidence" value="ECO:0007669"/>
    <property type="project" value="UniProtKB-KW"/>
</dbReference>
<dbReference type="AlphaFoldDB" id="A0A7W7CAL8"/>
<dbReference type="Pfam" id="PF07729">
    <property type="entry name" value="FCD"/>
    <property type="match status" value="1"/>
</dbReference>
<dbReference type="PROSITE" id="PS50949">
    <property type="entry name" value="HTH_GNTR"/>
    <property type="match status" value="1"/>
</dbReference>
<evidence type="ECO:0000259" key="4">
    <source>
        <dbReference type="PROSITE" id="PS50949"/>
    </source>
</evidence>
<keyword evidence="3" id="KW-0804">Transcription</keyword>
<dbReference type="SUPFAM" id="SSF46785">
    <property type="entry name" value="Winged helix' DNA-binding domain"/>
    <property type="match status" value="1"/>
</dbReference>
<dbReference type="RefSeq" id="WP_185003532.1">
    <property type="nucleotide sequence ID" value="NZ_BAAAUI010000023.1"/>
</dbReference>
<proteinExistence type="predicted"/>
<evidence type="ECO:0000256" key="1">
    <source>
        <dbReference type="ARBA" id="ARBA00023015"/>
    </source>
</evidence>
<gene>
    <name evidence="5" type="ORF">HNR67_003726</name>
</gene>